<keyword evidence="16" id="KW-1185">Reference proteome</keyword>
<evidence type="ECO:0000256" key="5">
    <source>
        <dbReference type="ARBA" id="ARBA00011643"/>
    </source>
</evidence>
<dbReference type="CDD" id="cd03109">
    <property type="entry name" value="DTBS"/>
    <property type="match status" value="1"/>
</dbReference>
<dbReference type="SUPFAM" id="SSF75138">
    <property type="entry name" value="HprK N-terminal domain-like"/>
    <property type="match status" value="1"/>
</dbReference>
<name>A0ABW5DZN5_9BACT</name>
<evidence type="ECO:0000256" key="9">
    <source>
        <dbReference type="ARBA" id="ARBA00022679"/>
    </source>
</evidence>
<reference evidence="16" key="1">
    <citation type="journal article" date="2019" name="Int. J. Syst. Evol. Microbiol.">
        <title>The Global Catalogue of Microorganisms (GCM) 10K type strain sequencing project: providing services to taxonomists for standard genome sequencing and annotation.</title>
        <authorList>
            <consortium name="The Broad Institute Genomics Platform"/>
            <consortium name="The Broad Institute Genome Sequencing Center for Infectious Disease"/>
            <person name="Wu L."/>
            <person name="Ma J."/>
        </authorList>
    </citation>
    <scope>NUCLEOTIDE SEQUENCE [LARGE SCALE GENOMIC DNA]</scope>
    <source>
        <strain evidence="16">JCM 16545</strain>
    </source>
</reference>
<keyword evidence="10 12" id="KW-0012">Acyltransferase</keyword>
<dbReference type="NCBIfam" id="TIGR00651">
    <property type="entry name" value="pta"/>
    <property type="match status" value="1"/>
</dbReference>
<accession>A0ABW5DZN5</accession>
<dbReference type="PANTHER" id="PTHR43356">
    <property type="entry name" value="PHOSPHATE ACETYLTRANSFERASE"/>
    <property type="match status" value="1"/>
</dbReference>
<dbReference type="EMBL" id="JBHUJC010000013">
    <property type="protein sequence ID" value="MFD2275787.1"/>
    <property type="molecule type" value="Genomic_DNA"/>
</dbReference>
<feature type="domain" description="Phosphate acetyl/butaryl transferase" evidence="13">
    <location>
        <begin position="378"/>
        <end position="693"/>
    </location>
</feature>
<evidence type="ECO:0000256" key="3">
    <source>
        <dbReference type="ARBA" id="ARBA00008756"/>
    </source>
</evidence>
<dbReference type="PIRSF" id="PIRSF006107">
    <property type="entry name" value="PhpActrans_proteobac"/>
    <property type="match status" value="1"/>
</dbReference>
<evidence type="ECO:0000256" key="7">
    <source>
        <dbReference type="ARBA" id="ARBA00021528"/>
    </source>
</evidence>
<evidence type="ECO:0000256" key="12">
    <source>
        <dbReference type="PIRNR" id="PIRNR006107"/>
    </source>
</evidence>
<feature type="domain" description="DRTGG" evidence="14">
    <location>
        <begin position="222"/>
        <end position="328"/>
    </location>
</feature>
<comment type="catalytic activity">
    <reaction evidence="12">
        <text>acetyl-CoA + phosphate = acetyl phosphate + CoA</text>
        <dbReference type="Rhea" id="RHEA:19521"/>
        <dbReference type="ChEBI" id="CHEBI:22191"/>
        <dbReference type="ChEBI" id="CHEBI:43474"/>
        <dbReference type="ChEBI" id="CHEBI:57287"/>
        <dbReference type="ChEBI" id="CHEBI:57288"/>
        <dbReference type="EC" id="2.3.1.8"/>
    </reaction>
</comment>
<evidence type="ECO:0000313" key="16">
    <source>
        <dbReference type="Proteomes" id="UP001597297"/>
    </source>
</evidence>
<dbReference type="Pfam" id="PF13500">
    <property type="entry name" value="AAA_26"/>
    <property type="match status" value="1"/>
</dbReference>
<dbReference type="InterPro" id="IPR002505">
    <property type="entry name" value="PTA_PTB"/>
</dbReference>
<evidence type="ECO:0000256" key="1">
    <source>
        <dbReference type="ARBA" id="ARBA00004496"/>
    </source>
</evidence>
<comment type="subcellular location">
    <subcellularLocation>
        <location evidence="1 12">Cytoplasm</location>
    </subcellularLocation>
</comment>
<dbReference type="RefSeq" id="WP_377095221.1">
    <property type="nucleotide sequence ID" value="NZ_JBHSJM010000001.1"/>
</dbReference>
<dbReference type="InterPro" id="IPR016475">
    <property type="entry name" value="P-Actrans_bac"/>
</dbReference>
<dbReference type="InterPro" id="IPR027417">
    <property type="entry name" value="P-loop_NTPase"/>
</dbReference>
<evidence type="ECO:0000256" key="6">
    <source>
        <dbReference type="ARBA" id="ARBA00012707"/>
    </source>
</evidence>
<proteinExistence type="inferred from homology"/>
<sequence length="698" mass="75501">MKHIFLTVPIGSEPGLTSVSIGLVRTFDRLGSKVSYYKPFSQSHDSKQEDPAPLYIQEVTSHVPPAPIPASTWSRANDQQHIESLLQDIIENVNNLMEDHDVLIIEGLIAQAELSSVAEINTLLARSLNAETILVIKQRDQSLEELKQVLDREIQSLSLPHKNAKPAVVINRYKQADDSHQLTQKEAFQALKAQFNSVNYDLIGAVPNTPAMGAMRIKDFLHSVQASVIHEGDIENRRILDFCLCARQVENLLGAFRHGSLIVTPADRSDVITAAALAASKGIQLAGLVLTGNTEVNPDIYEFCQHAFKNDGGLSVLRIPTSSFEATTAFLALNNEVPVNDTARINLVMDTVARGMDTDWLRQRCSQTIQKRLSPVAFKHRLSRLAAKANKRILLPEGEEPRTIEAAIECSRRKIARCVLIGDPLIIGNKIESLMGTVGEHLEILDPAQARDNYIEPLVALRKHKGVTASAAKDALLDNITLATMMVTLGEADGLVSGATHSTAHTIRPALSLIKTAPNAALVSSIFFMCLPDQVLIYGDCAVNPNPNAEQLADIALQSAASASAFGIEPRVAMISYSTLGSGSGSDVEKVTEATRIAKERMPELIIDGPLQYDAATNASVAATKAPDSPVAGNANVFIFPDLNTGNTTYKAVQRSAQCDSIGPMLQGLNRPVNDLSRGTSVEDIIYTVALTAIQASQ</sequence>
<evidence type="ECO:0000259" key="13">
    <source>
        <dbReference type="Pfam" id="PF01515"/>
    </source>
</evidence>
<dbReference type="InterPro" id="IPR004614">
    <property type="entry name" value="P_AcTrfase"/>
</dbReference>
<comment type="similarity">
    <text evidence="3 12">In the C-terminal section; belongs to the phosphate acetyltransferase and butyryltransferase family.</text>
</comment>
<dbReference type="Pfam" id="PF07085">
    <property type="entry name" value="DRTGG"/>
    <property type="match status" value="1"/>
</dbReference>
<evidence type="ECO:0000259" key="14">
    <source>
        <dbReference type="Pfam" id="PF07085"/>
    </source>
</evidence>
<dbReference type="PANTHER" id="PTHR43356:SF3">
    <property type="entry name" value="PHOSPHATE ACETYLTRANSFERASE"/>
    <property type="match status" value="1"/>
</dbReference>
<comment type="function">
    <text evidence="12">Involved in acetate metabolism.</text>
</comment>
<dbReference type="SUPFAM" id="SSF53659">
    <property type="entry name" value="Isocitrate/Isopropylmalate dehydrogenase-like"/>
    <property type="match status" value="1"/>
</dbReference>
<dbReference type="Pfam" id="PF01515">
    <property type="entry name" value="PTA_PTB"/>
    <property type="match status" value="1"/>
</dbReference>
<dbReference type="InterPro" id="IPR042112">
    <property type="entry name" value="P_AcTrfase_dom2"/>
</dbReference>
<keyword evidence="8 12" id="KW-0963">Cytoplasm</keyword>
<dbReference type="NCBIfam" id="NF007233">
    <property type="entry name" value="PRK09653.1"/>
    <property type="match status" value="1"/>
</dbReference>
<dbReference type="InterPro" id="IPR042113">
    <property type="entry name" value="P_AcTrfase_dom1"/>
</dbReference>
<dbReference type="Proteomes" id="UP001597297">
    <property type="component" value="Unassembled WGS sequence"/>
</dbReference>
<comment type="domain">
    <text evidence="12">The N-terminal region seems to be important for proper quaternary structure. The C-terminal region contains the substrate-binding site.</text>
</comment>
<comment type="pathway">
    <text evidence="2 12">Metabolic intermediate biosynthesis; acetyl-CoA biosynthesis; acetyl-CoA from acetate: step 2/2.</text>
</comment>
<comment type="caution">
    <text evidence="15">The sequence shown here is derived from an EMBL/GenBank/DDBJ whole genome shotgun (WGS) entry which is preliminary data.</text>
</comment>
<keyword evidence="9 12" id="KW-0808">Transferase</keyword>
<dbReference type="Gene3D" id="3.40.50.10750">
    <property type="entry name" value="Isocitrate/Isopropylmalate dehydrogenase-like"/>
    <property type="match status" value="1"/>
</dbReference>
<comment type="subunit">
    <text evidence="5">Homohexamer.</text>
</comment>
<organism evidence="15 16">
    <name type="scientific">Rubritalea spongiae</name>
    <dbReference type="NCBI Taxonomy" id="430797"/>
    <lineage>
        <taxon>Bacteria</taxon>
        <taxon>Pseudomonadati</taxon>
        <taxon>Verrucomicrobiota</taxon>
        <taxon>Verrucomicrobiia</taxon>
        <taxon>Verrucomicrobiales</taxon>
        <taxon>Rubritaleaceae</taxon>
        <taxon>Rubritalea</taxon>
    </lineage>
</organism>
<dbReference type="Gene3D" id="3.40.50.300">
    <property type="entry name" value="P-loop containing nucleotide triphosphate hydrolases"/>
    <property type="match status" value="1"/>
</dbReference>
<dbReference type="InterPro" id="IPR050500">
    <property type="entry name" value="Phos_Acetyltrans/Butyryltrans"/>
</dbReference>
<dbReference type="EC" id="2.3.1.8" evidence="6 12"/>
<gene>
    <name evidence="15" type="primary">pta</name>
    <name evidence="15" type="ORF">ACFSQZ_04850</name>
</gene>
<dbReference type="SUPFAM" id="SSF52540">
    <property type="entry name" value="P-loop containing nucleoside triphosphate hydrolases"/>
    <property type="match status" value="1"/>
</dbReference>
<protein>
    <recommendedName>
        <fullName evidence="7 12">Phosphate acetyltransferase</fullName>
        <ecNumber evidence="6 12">2.3.1.8</ecNumber>
    </recommendedName>
    <alternativeName>
        <fullName evidence="11 12">Phosphotransacetylase</fullName>
    </alternativeName>
</protein>
<comment type="similarity">
    <text evidence="4 12">In the N-terminal section; belongs to the CobB/CobQ family.</text>
</comment>
<evidence type="ECO:0000256" key="8">
    <source>
        <dbReference type="ARBA" id="ARBA00022490"/>
    </source>
</evidence>
<evidence type="ECO:0000256" key="2">
    <source>
        <dbReference type="ARBA" id="ARBA00004989"/>
    </source>
</evidence>
<dbReference type="InterPro" id="IPR010766">
    <property type="entry name" value="DRTGG"/>
</dbReference>
<dbReference type="Gene3D" id="3.40.50.10950">
    <property type="match status" value="1"/>
</dbReference>
<evidence type="ECO:0000256" key="4">
    <source>
        <dbReference type="ARBA" id="ARBA00009786"/>
    </source>
</evidence>
<dbReference type="Gene3D" id="3.40.1390.20">
    <property type="entry name" value="HprK N-terminal domain-like"/>
    <property type="match status" value="1"/>
</dbReference>
<dbReference type="GO" id="GO:0008959">
    <property type="term" value="F:phosphate acetyltransferase activity"/>
    <property type="evidence" value="ECO:0007669"/>
    <property type="project" value="UniProtKB-EC"/>
</dbReference>
<dbReference type="NCBIfam" id="NF004167">
    <property type="entry name" value="PRK05632.1"/>
    <property type="match status" value="1"/>
</dbReference>
<evidence type="ECO:0000256" key="10">
    <source>
        <dbReference type="ARBA" id="ARBA00023315"/>
    </source>
</evidence>
<evidence type="ECO:0000313" key="15">
    <source>
        <dbReference type="EMBL" id="MFD2275787.1"/>
    </source>
</evidence>
<evidence type="ECO:0000256" key="11">
    <source>
        <dbReference type="ARBA" id="ARBA00031108"/>
    </source>
</evidence>
<dbReference type="InterPro" id="IPR028979">
    <property type="entry name" value="Ser_kin/Pase_Hpr-like_N_sf"/>
</dbReference>